<dbReference type="GO" id="GO:0061630">
    <property type="term" value="F:ubiquitin protein ligase activity"/>
    <property type="evidence" value="ECO:0007669"/>
    <property type="project" value="UniProtKB-EC"/>
</dbReference>
<dbReference type="Gene3D" id="3.30.40.10">
    <property type="entry name" value="Zinc/RING finger domain, C3HC4 (zinc finger)"/>
    <property type="match status" value="1"/>
</dbReference>
<keyword evidence="11 15" id="KW-1133">Transmembrane helix</keyword>
<dbReference type="PROSITE" id="PS50089">
    <property type="entry name" value="ZF_RING_2"/>
    <property type="match status" value="1"/>
</dbReference>
<keyword evidence="18" id="KW-1185">Reference proteome</keyword>
<evidence type="ECO:0000256" key="10">
    <source>
        <dbReference type="ARBA" id="ARBA00022833"/>
    </source>
</evidence>
<accession>A0A251LUN1</accession>
<feature type="domain" description="RING-type" evidence="16">
    <location>
        <begin position="107"/>
        <end position="149"/>
    </location>
</feature>
<dbReference type="EMBL" id="CM004387">
    <property type="protein sequence ID" value="OAY61851.1"/>
    <property type="molecule type" value="Genomic_DNA"/>
</dbReference>
<dbReference type="PANTHER" id="PTHR46913:SF1">
    <property type="entry name" value="RING-H2 FINGER PROTEIN ATL16"/>
    <property type="match status" value="1"/>
</dbReference>
<evidence type="ECO:0000256" key="15">
    <source>
        <dbReference type="SAM" id="Phobius"/>
    </source>
</evidence>
<evidence type="ECO:0000313" key="17">
    <source>
        <dbReference type="EMBL" id="OAY61851.1"/>
    </source>
</evidence>
<dbReference type="SUPFAM" id="SSF57850">
    <property type="entry name" value="RING/U-box"/>
    <property type="match status" value="1"/>
</dbReference>
<comment type="subcellular location">
    <subcellularLocation>
        <location evidence="2">Membrane</location>
        <topology evidence="2">Single-pass membrane protein</topology>
    </subcellularLocation>
</comment>
<dbReference type="SMART" id="SM00184">
    <property type="entry name" value="RING"/>
    <property type="match status" value="1"/>
</dbReference>
<evidence type="ECO:0000256" key="5">
    <source>
        <dbReference type="ARBA" id="ARBA00022679"/>
    </source>
</evidence>
<sequence>MDNTDGITKPRNQVSNNSTYARDGKILLCSGIILFTVLVVVVCFHGYARWIFKRRLRSRRQRRDHLLSPSVTPAASGVANRALDPSVLETLPTLVYSSKTQETVLQCAVCLSEFEDGEKGRVLPKCEHAFHIDCVDIWFHTHSNCPLCRAPVQSDRVSETCAETVVKLIEETCLQPESRQKREDERGCSASSLPVSLSHVESHWKSCERVSIVVDVPTGTATGGGHGLGFYG</sequence>
<dbReference type="PANTHER" id="PTHR46913">
    <property type="entry name" value="RING-H2 FINGER PROTEIN ATL16"/>
    <property type="match status" value="1"/>
</dbReference>
<dbReference type="OMA" id="REDERGC"/>
<keyword evidence="8 14" id="KW-0863">Zinc-finger</keyword>
<organism evidence="17 18">
    <name type="scientific">Manihot esculenta</name>
    <name type="common">Cassava</name>
    <name type="synonym">Jatropha manihot</name>
    <dbReference type="NCBI Taxonomy" id="3983"/>
    <lineage>
        <taxon>Eukaryota</taxon>
        <taxon>Viridiplantae</taxon>
        <taxon>Streptophyta</taxon>
        <taxon>Embryophyta</taxon>
        <taxon>Tracheophyta</taxon>
        <taxon>Spermatophyta</taxon>
        <taxon>Magnoliopsida</taxon>
        <taxon>eudicotyledons</taxon>
        <taxon>Gunneridae</taxon>
        <taxon>Pentapetalae</taxon>
        <taxon>rosids</taxon>
        <taxon>fabids</taxon>
        <taxon>Malpighiales</taxon>
        <taxon>Euphorbiaceae</taxon>
        <taxon>Crotonoideae</taxon>
        <taxon>Manihoteae</taxon>
        <taxon>Manihot</taxon>
    </lineage>
</organism>
<keyword evidence="10" id="KW-0862">Zinc</keyword>
<dbReference type="Gramene" id="Manes.01G221500.1.v8.1">
    <property type="protein sequence ID" value="Manes.01G221500.1.v8.1.CDS.1"/>
    <property type="gene ID" value="Manes.01G221500.v8.1"/>
</dbReference>
<keyword evidence="5" id="KW-0808">Transferase</keyword>
<evidence type="ECO:0000256" key="2">
    <source>
        <dbReference type="ARBA" id="ARBA00004167"/>
    </source>
</evidence>
<dbReference type="CDD" id="cd16461">
    <property type="entry name" value="RING-H2_EL5-like"/>
    <property type="match status" value="1"/>
</dbReference>
<dbReference type="GO" id="GO:0008270">
    <property type="term" value="F:zinc ion binding"/>
    <property type="evidence" value="ECO:0007669"/>
    <property type="project" value="UniProtKB-KW"/>
</dbReference>
<evidence type="ECO:0000256" key="4">
    <source>
        <dbReference type="ARBA" id="ARBA00012483"/>
    </source>
</evidence>
<gene>
    <name evidence="17" type="ORF">MANES_01G221500</name>
</gene>
<evidence type="ECO:0000256" key="11">
    <source>
        <dbReference type="ARBA" id="ARBA00022989"/>
    </source>
</evidence>
<evidence type="ECO:0000256" key="8">
    <source>
        <dbReference type="ARBA" id="ARBA00022771"/>
    </source>
</evidence>
<dbReference type="Gramene" id="Manes.01G221500.3.v8.1">
    <property type="protein sequence ID" value="Manes.01G221500.3.v8.1.CDS.1"/>
    <property type="gene ID" value="Manes.01G221500.v8.1"/>
</dbReference>
<evidence type="ECO:0000256" key="9">
    <source>
        <dbReference type="ARBA" id="ARBA00022786"/>
    </source>
</evidence>
<evidence type="ECO:0000256" key="3">
    <source>
        <dbReference type="ARBA" id="ARBA00004906"/>
    </source>
</evidence>
<dbReference type="OrthoDB" id="8062037at2759"/>
<name>A0A251LUN1_MANES</name>
<comment type="catalytic activity">
    <reaction evidence="1">
        <text>S-ubiquitinyl-[E2 ubiquitin-conjugating enzyme]-L-cysteine + [acceptor protein]-L-lysine = [E2 ubiquitin-conjugating enzyme]-L-cysteine + N(6)-ubiquitinyl-[acceptor protein]-L-lysine.</text>
        <dbReference type="EC" id="2.3.2.27"/>
    </reaction>
</comment>
<dbReference type="InterPro" id="IPR044600">
    <property type="entry name" value="ATL1/ATL16-like"/>
</dbReference>
<comment type="similarity">
    <text evidence="13">Belongs to the RING-type zinc finger family. ATL subfamily.</text>
</comment>
<keyword evidence="12 15" id="KW-0472">Membrane</keyword>
<comment type="pathway">
    <text evidence="3">Protein modification; protein ubiquitination.</text>
</comment>
<dbReference type="EC" id="2.3.2.27" evidence="4"/>
<evidence type="ECO:0000256" key="14">
    <source>
        <dbReference type="PROSITE-ProRule" id="PRU00175"/>
    </source>
</evidence>
<keyword evidence="7" id="KW-0479">Metal-binding</keyword>
<protein>
    <recommendedName>
        <fullName evidence="4">RING-type E3 ubiquitin transferase</fullName>
        <ecNumber evidence="4">2.3.2.27</ecNumber>
    </recommendedName>
</protein>
<evidence type="ECO:0000259" key="16">
    <source>
        <dbReference type="PROSITE" id="PS50089"/>
    </source>
</evidence>
<reference evidence="17 18" key="1">
    <citation type="submission" date="2016-02" db="EMBL/GenBank/DDBJ databases">
        <title>WGS assembly of Manihot esculenta.</title>
        <authorList>
            <person name="Bredeson J.V."/>
            <person name="Prochnik S.E."/>
            <person name="Lyons J.B."/>
            <person name="Schmutz J."/>
            <person name="Grimwood J."/>
            <person name="Vrebalov J."/>
            <person name="Bart R.S."/>
            <person name="Amuge T."/>
            <person name="Ferguson M.E."/>
            <person name="Green R."/>
            <person name="Putnam N."/>
            <person name="Stites J."/>
            <person name="Rounsley S."/>
            <person name="Rokhsar D.S."/>
        </authorList>
    </citation>
    <scope>NUCLEOTIDE SEQUENCE [LARGE SCALE GENOMIC DNA]</scope>
    <source>
        <strain evidence="18">cv. AM560-2</strain>
        <tissue evidence="17">Leaf</tissue>
    </source>
</reference>
<feature type="transmembrane region" description="Helical" evidence="15">
    <location>
        <begin position="25"/>
        <end position="52"/>
    </location>
</feature>
<dbReference type="GO" id="GO:0016567">
    <property type="term" value="P:protein ubiquitination"/>
    <property type="evidence" value="ECO:0007669"/>
    <property type="project" value="InterPro"/>
</dbReference>
<evidence type="ECO:0000256" key="6">
    <source>
        <dbReference type="ARBA" id="ARBA00022692"/>
    </source>
</evidence>
<dbReference type="InterPro" id="IPR013083">
    <property type="entry name" value="Znf_RING/FYVE/PHD"/>
</dbReference>
<dbReference type="GO" id="GO:0016020">
    <property type="term" value="C:membrane"/>
    <property type="evidence" value="ECO:0007669"/>
    <property type="project" value="UniProtKB-SubCell"/>
</dbReference>
<keyword evidence="6 15" id="KW-0812">Transmembrane</keyword>
<evidence type="ECO:0000256" key="7">
    <source>
        <dbReference type="ARBA" id="ARBA00022723"/>
    </source>
</evidence>
<dbReference type="InterPro" id="IPR001841">
    <property type="entry name" value="Znf_RING"/>
</dbReference>
<dbReference type="Proteomes" id="UP000091857">
    <property type="component" value="Chromosome 1"/>
</dbReference>
<dbReference type="FunFam" id="3.30.40.10:FF:000187">
    <property type="entry name" value="E3 ubiquitin-protein ligase ATL6"/>
    <property type="match status" value="1"/>
</dbReference>
<evidence type="ECO:0000256" key="13">
    <source>
        <dbReference type="ARBA" id="ARBA00024209"/>
    </source>
</evidence>
<evidence type="ECO:0000256" key="12">
    <source>
        <dbReference type="ARBA" id="ARBA00023136"/>
    </source>
</evidence>
<dbReference type="EMBL" id="CM004387">
    <property type="protein sequence ID" value="OAY61850.1"/>
    <property type="molecule type" value="Genomic_DNA"/>
</dbReference>
<evidence type="ECO:0000256" key="1">
    <source>
        <dbReference type="ARBA" id="ARBA00000900"/>
    </source>
</evidence>
<keyword evidence="9" id="KW-0833">Ubl conjugation pathway</keyword>
<dbReference type="AlphaFoldDB" id="A0A251LUN1"/>
<evidence type="ECO:0000313" key="18">
    <source>
        <dbReference type="Proteomes" id="UP000091857"/>
    </source>
</evidence>
<proteinExistence type="inferred from homology"/>
<dbReference type="Pfam" id="PF13639">
    <property type="entry name" value="zf-RING_2"/>
    <property type="match status" value="1"/>
</dbReference>